<proteinExistence type="predicted"/>
<gene>
    <name evidence="1" type="ORF">THAOC_09525</name>
</gene>
<reference evidence="1 2" key="1">
    <citation type="journal article" date="2012" name="Genome Biol.">
        <title>Genome and low-iron response of an oceanic diatom adapted to chronic iron limitation.</title>
        <authorList>
            <person name="Lommer M."/>
            <person name="Specht M."/>
            <person name="Roy A.S."/>
            <person name="Kraemer L."/>
            <person name="Andreson R."/>
            <person name="Gutowska M.A."/>
            <person name="Wolf J."/>
            <person name="Bergner S.V."/>
            <person name="Schilhabel M.B."/>
            <person name="Klostermeier U.C."/>
            <person name="Beiko R.G."/>
            <person name="Rosenstiel P."/>
            <person name="Hippler M."/>
            <person name="Laroche J."/>
        </authorList>
    </citation>
    <scope>NUCLEOTIDE SEQUENCE [LARGE SCALE GENOMIC DNA]</scope>
    <source>
        <strain evidence="1 2">CCMP1005</strain>
    </source>
</reference>
<dbReference type="AlphaFoldDB" id="K0SUZ9"/>
<organism evidence="1 2">
    <name type="scientific">Thalassiosira oceanica</name>
    <name type="common">Marine diatom</name>
    <dbReference type="NCBI Taxonomy" id="159749"/>
    <lineage>
        <taxon>Eukaryota</taxon>
        <taxon>Sar</taxon>
        <taxon>Stramenopiles</taxon>
        <taxon>Ochrophyta</taxon>
        <taxon>Bacillariophyta</taxon>
        <taxon>Coscinodiscophyceae</taxon>
        <taxon>Thalassiosirophycidae</taxon>
        <taxon>Thalassiosirales</taxon>
        <taxon>Thalassiosiraceae</taxon>
        <taxon>Thalassiosira</taxon>
    </lineage>
</organism>
<evidence type="ECO:0000313" key="2">
    <source>
        <dbReference type="Proteomes" id="UP000266841"/>
    </source>
</evidence>
<evidence type="ECO:0000313" key="1">
    <source>
        <dbReference type="EMBL" id="EJK69235.1"/>
    </source>
</evidence>
<dbReference type="EMBL" id="AGNL01010321">
    <property type="protein sequence ID" value="EJK69235.1"/>
    <property type="molecule type" value="Genomic_DNA"/>
</dbReference>
<dbReference type="OrthoDB" id="655282at2759"/>
<sequence>MAATDSNLSASLSPVRRACTCAPVPATGTELTNSAIHVSNEFFANDWGREFTKRIKSKREAVDKAVQNAKEYCRRPNRTPSMNTKRITSEASFGLTHSHESSCRPKPDTFAPCTVWAPSQLGNSVPDGTEVEMFKFRAARQDRCSRSTCEAEVTAIDEATKDVLSLRHRCEDMHLPDSSIPTPVFNDNSGAVQWSKNTTSKGMRHVNVRHCAVRDSVRAKEIAIFHINGKVNPSDIFTKEMRDTKHFCTLRDSFMMSTERFSTFVGASSAWVSASCVAGDALF</sequence>
<comment type="caution">
    <text evidence="1">The sequence shown here is derived from an EMBL/GenBank/DDBJ whole genome shotgun (WGS) entry which is preliminary data.</text>
</comment>
<keyword evidence="2" id="KW-1185">Reference proteome</keyword>
<accession>K0SUZ9</accession>
<dbReference type="Proteomes" id="UP000266841">
    <property type="component" value="Unassembled WGS sequence"/>
</dbReference>
<name>K0SUZ9_THAOC</name>
<protein>
    <submittedName>
        <fullName evidence="1">Uncharacterized protein</fullName>
    </submittedName>
</protein>
<dbReference type="CDD" id="cd09272">
    <property type="entry name" value="RNase_HI_RT_Ty1"/>
    <property type="match status" value="1"/>
</dbReference>